<evidence type="ECO:0000313" key="4">
    <source>
        <dbReference type="Proteomes" id="UP000503349"/>
    </source>
</evidence>
<dbReference type="PANTHER" id="PTHR28616">
    <property type="entry name" value="COILED-COIL DOMAIN-CONTAINING PROTEIN 125"/>
    <property type="match status" value="1"/>
</dbReference>
<feature type="region of interest" description="Disordered" evidence="2">
    <location>
        <begin position="1"/>
        <end position="45"/>
    </location>
</feature>
<evidence type="ECO:0000256" key="2">
    <source>
        <dbReference type="SAM" id="MobiDB-lite"/>
    </source>
</evidence>
<dbReference type="PANTHER" id="PTHR28616:SF1">
    <property type="entry name" value="COILED-COIL DOMAIN-CONTAINING PROTEIN 125"/>
    <property type="match status" value="1"/>
</dbReference>
<keyword evidence="1" id="KW-0175">Coiled coil</keyword>
<feature type="region of interest" description="Disordered" evidence="2">
    <location>
        <begin position="396"/>
        <end position="514"/>
    </location>
</feature>
<proteinExistence type="predicted"/>
<feature type="compositionally biased region" description="Polar residues" evidence="2">
    <location>
        <begin position="500"/>
        <end position="510"/>
    </location>
</feature>
<dbReference type="GO" id="GO:0035024">
    <property type="term" value="P:negative regulation of Rho protein signal transduction"/>
    <property type="evidence" value="ECO:0007669"/>
    <property type="project" value="TreeGrafter"/>
</dbReference>
<reference evidence="4" key="2">
    <citation type="submission" date="2019-02" db="EMBL/GenBank/DDBJ databases">
        <title>Opniocepnalus argus Var Kimnra genome.</title>
        <authorList>
            <person name="Zhou C."/>
            <person name="Xiao S."/>
        </authorList>
    </citation>
    <scope>NUCLEOTIDE SEQUENCE [LARGE SCALE GENOMIC DNA]</scope>
</reference>
<keyword evidence="4" id="KW-1185">Reference proteome</keyword>
<organism evidence="3 4">
    <name type="scientific">Channa argus</name>
    <name type="common">Northern snakehead</name>
    <name type="synonym">Ophicephalus argus</name>
    <dbReference type="NCBI Taxonomy" id="215402"/>
    <lineage>
        <taxon>Eukaryota</taxon>
        <taxon>Metazoa</taxon>
        <taxon>Chordata</taxon>
        <taxon>Craniata</taxon>
        <taxon>Vertebrata</taxon>
        <taxon>Euteleostomi</taxon>
        <taxon>Actinopterygii</taxon>
        <taxon>Neopterygii</taxon>
        <taxon>Teleostei</taxon>
        <taxon>Neoteleostei</taxon>
        <taxon>Acanthomorphata</taxon>
        <taxon>Anabantaria</taxon>
        <taxon>Anabantiformes</taxon>
        <taxon>Channoidei</taxon>
        <taxon>Channidae</taxon>
        <taxon>Channa</taxon>
    </lineage>
</organism>
<dbReference type="EMBL" id="CM015722">
    <property type="protein sequence ID" value="KAF3696261.1"/>
    <property type="molecule type" value="Genomic_DNA"/>
</dbReference>
<dbReference type="InterPro" id="IPR034608">
    <property type="entry name" value="CCDC125"/>
</dbReference>
<feature type="coiled-coil region" evidence="1">
    <location>
        <begin position="266"/>
        <end position="293"/>
    </location>
</feature>
<reference evidence="3 4" key="1">
    <citation type="submission" date="2019-02" db="EMBL/GenBank/DDBJ databases">
        <title>Opniocepnalus argus genome.</title>
        <authorList>
            <person name="Zhou C."/>
            <person name="Xiao S."/>
        </authorList>
    </citation>
    <scope>NUCLEOTIDE SEQUENCE [LARGE SCALE GENOMIC DNA]</scope>
    <source>
        <strain evidence="3">OARG1902GOOAL</strain>
        <tissue evidence="3">Muscle</tissue>
    </source>
</reference>
<feature type="coiled-coil region" evidence="1">
    <location>
        <begin position="184"/>
        <end position="211"/>
    </location>
</feature>
<dbReference type="Proteomes" id="UP000503349">
    <property type="component" value="Chromosome 11"/>
</dbReference>
<dbReference type="AlphaFoldDB" id="A0A6G1Q0X9"/>
<sequence length="529" mass="59320">MQEVSEVCGRDDDLVDGDLGDGMRVRAAPSSTKKKSQSFASVSEAPLHGAGEAAWIPGLKTAEPEQRARWKLPRCSSLVDLSKDELKDRLQEANEVIEMLCCELEVAHRYLEGKYEALKILQGKAILDKATTHTKCLVQKSEERAKALEKEVNSLQWELSFNQVQMKKSEQSWEEKYNRILSENKTLTDNLEQKGSEILQLRAENSALSQQCLELLSMLNVKEQRVYQGTKPQHSPDREASVLELAVLGACRCPGTAEACPCSRTAANSRKQLVQLQQELDAQRLRREEALMVADAFRIAFEQQLRKRSEHFLLLAEANILKSHHYKADGANRSPLISVSQKLRGLLPSSLDVNMSDDLLVTLDRLLDLLNDKEEALAHQRKVSIMLAHSAEELQKQLHRDSHCLPSGPSESSKQPQDPSELQIQSQQTTDLSESKIQPQASSESNIQVQQEPTDSELQPGQSLHLSESKTEAHKLPDPSQTNTECLSNHKSQRCEVKQSDQSGSLSCNTKHQKRMMEDACFTEELDLA</sequence>
<evidence type="ECO:0000256" key="1">
    <source>
        <dbReference type="SAM" id="Coils"/>
    </source>
</evidence>
<name>A0A6G1Q0X9_CHAAH</name>
<feature type="compositionally biased region" description="Basic and acidic residues" evidence="2">
    <location>
        <begin position="467"/>
        <end position="477"/>
    </location>
</feature>
<gene>
    <name evidence="3" type="ORF">EXN66_Car011937</name>
</gene>
<accession>A0A6G1Q0X9</accession>
<protein>
    <submittedName>
        <fullName evidence="3">Coiled-coil domain-containing protein 125</fullName>
    </submittedName>
</protein>
<feature type="compositionally biased region" description="Polar residues" evidence="2">
    <location>
        <begin position="409"/>
        <end position="466"/>
    </location>
</feature>
<feature type="compositionally biased region" description="Polar residues" evidence="2">
    <location>
        <begin position="479"/>
        <end position="490"/>
    </location>
</feature>
<dbReference type="GO" id="GO:0005737">
    <property type="term" value="C:cytoplasm"/>
    <property type="evidence" value="ECO:0007669"/>
    <property type="project" value="TreeGrafter"/>
</dbReference>
<dbReference type="GO" id="GO:2000146">
    <property type="term" value="P:negative regulation of cell motility"/>
    <property type="evidence" value="ECO:0007669"/>
    <property type="project" value="TreeGrafter"/>
</dbReference>
<evidence type="ECO:0000313" key="3">
    <source>
        <dbReference type="EMBL" id="KAF3696261.1"/>
    </source>
</evidence>